<name>A0A5E7JHV6_PSEFL</name>
<evidence type="ECO:0000313" key="1">
    <source>
        <dbReference type="EMBL" id="VVO87682.1"/>
    </source>
</evidence>
<dbReference type="EMBL" id="CABVIK010000006">
    <property type="protein sequence ID" value="VVO87682.1"/>
    <property type="molecule type" value="Genomic_DNA"/>
</dbReference>
<gene>
    <name evidence="1" type="ORF">PS870_02140</name>
</gene>
<organism evidence="1 2">
    <name type="scientific">Pseudomonas fluorescens</name>
    <dbReference type="NCBI Taxonomy" id="294"/>
    <lineage>
        <taxon>Bacteria</taxon>
        <taxon>Pseudomonadati</taxon>
        <taxon>Pseudomonadota</taxon>
        <taxon>Gammaproteobacteria</taxon>
        <taxon>Pseudomonadales</taxon>
        <taxon>Pseudomonadaceae</taxon>
        <taxon>Pseudomonas</taxon>
    </lineage>
</organism>
<protein>
    <submittedName>
        <fullName evidence="1">Uncharacterized protein</fullName>
    </submittedName>
</protein>
<reference evidence="1 2" key="1">
    <citation type="submission" date="2019-09" db="EMBL/GenBank/DDBJ databases">
        <authorList>
            <person name="Chandra G."/>
            <person name="Truman W A."/>
        </authorList>
    </citation>
    <scope>NUCLEOTIDE SEQUENCE [LARGE SCALE GENOMIC DNA]</scope>
    <source>
        <strain evidence="1">PS870</strain>
    </source>
</reference>
<sequence length="96" mass="10671">MPASPRQPSALETFVADAQHCAALFRLGRDVEASLVMIELVGEVHPAFDSTPQASKQQWAFLLSKMFACQEAQNWLALADYLEYELVELLTESLSV</sequence>
<evidence type="ECO:0000313" key="2">
    <source>
        <dbReference type="Proteomes" id="UP000349468"/>
    </source>
</evidence>
<accession>A0A5E7JHV6</accession>
<dbReference type="AlphaFoldDB" id="A0A5E7JHV6"/>
<dbReference type="RefSeq" id="WP_154912273.1">
    <property type="nucleotide sequence ID" value="NZ_CABVIK010000006.1"/>
</dbReference>
<proteinExistence type="predicted"/>
<dbReference type="Proteomes" id="UP000349468">
    <property type="component" value="Unassembled WGS sequence"/>
</dbReference>